<dbReference type="InterPro" id="IPR050248">
    <property type="entry name" value="Polysacc_deacetylase_ArnD"/>
</dbReference>
<proteinExistence type="predicted"/>
<dbReference type="RefSeq" id="WP_226578911.1">
    <property type="nucleotide sequence ID" value="NZ_BLAY01000028.1"/>
</dbReference>
<comment type="caution">
    <text evidence="4">The sequence shown here is derived from an EMBL/GenBank/DDBJ whole genome shotgun (WGS) entry which is preliminary data.</text>
</comment>
<dbReference type="GO" id="GO:0005975">
    <property type="term" value="P:carbohydrate metabolic process"/>
    <property type="evidence" value="ECO:0007669"/>
    <property type="project" value="InterPro"/>
</dbReference>
<reference evidence="4" key="1">
    <citation type="submission" date="2019-10" db="EMBL/GenBank/DDBJ databases">
        <title>Draft genome sequece of Microseira wollei NIES-4236.</title>
        <authorList>
            <person name="Yamaguchi H."/>
            <person name="Suzuki S."/>
            <person name="Kawachi M."/>
        </authorList>
    </citation>
    <scope>NUCLEOTIDE SEQUENCE</scope>
    <source>
        <strain evidence="4">NIES-4236</strain>
    </source>
</reference>
<evidence type="ECO:0000259" key="3">
    <source>
        <dbReference type="PROSITE" id="PS51677"/>
    </source>
</evidence>
<dbReference type="AlphaFoldDB" id="A0AAV3X834"/>
<dbReference type="GO" id="GO:0016810">
    <property type="term" value="F:hydrolase activity, acting on carbon-nitrogen (but not peptide) bonds"/>
    <property type="evidence" value="ECO:0007669"/>
    <property type="project" value="InterPro"/>
</dbReference>
<feature type="domain" description="NodB homology" evidence="3">
    <location>
        <begin position="1"/>
        <end position="181"/>
    </location>
</feature>
<evidence type="ECO:0000313" key="4">
    <source>
        <dbReference type="EMBL" id="GET37441.1"/>
    </source>
</evidence>
<name>A0AAV3X834_9CYAN</name>
<evidence type="ECO:0000313" key="5">
    <source>
        <dbReference type="Proteomes" id="UP001050975"/>
    </source>
</evidence>
<dbReference type="CDD" id="cd10917">
    <property type="entry name" value="CE4_NodB_like_6s_7s"/>
    <property type="match status" value="1"/>
</dbReference>
<dbReference type="InterPro" id="IPR002509">
    <property type="entry name" value="NODB_dom"/>
</dbReference>
<dbReference type="PANTHER" id="PTHR10587:SF133">
    <property type="entry name" value="CHITIN DEACETYLASE 1-RELATED"/>
    <property type="match status" value="1"/>
</dbReference>
<sequence>MNIALTFDDGPRPDYTPQILDILSKYGIKATFFCVGQNVDAHPELVKRAFDEGHLIANHSYTHPHLPQLDDSGVSGEFGNTNSAIEKAIGQAPGYFRPPFGETDDRVNGIASQLGLKGPILWTVDTNDWNNVGVDAIVNTLISAPDGSNILCHDGVQTSDQTIQAIDRAIPQMQQNGASFVTVSELLGTGGETALRMMRASTNILIPHPSFPILSARKAA</sequence>
<accession>A0AAV3X834</accession>
<evidence type="ECO:0000256" key="1">
    <source>
        <dbReference type="ARBA" id="ARBA00022723"/>
    </source>
</evidence>
<dbReference type="PROSITE" id="PS51677">
    <property type="entry name" value="NODB"/>
    <property type="match status" value="1"/>
</dbReference>
<dbReference type="Gene3D" id="3.20.20.370">
    <property type="entry name" value="Glycoside hydrolase/deacetylase"/>
    <property type="match status" value="1"/>
</dbReference>
<protein>
    <submittedName>
        <fullName evidence="4">Polysaccharide deacetylase</fullName>
    </submittedName>
</protein>
<keyword evidence="1" id="KW-0479">Metal-binding</keyword>
<gene>
    <name evidence="4" type="ORF">MiSe_21940</name>
</gene>
<dbReference type="GO" id="GO:0016020">
    <property type="term" value="C:membrane"/>
    <property type="evidence" value="ECO:0007669"/>
    <property type="project" value="TreeGrafter"/>
</dbReference>
<organism evidence="4 5">
    <name type="scientific">Microseira wollei NIES-4236</name>
    <dbReference type="NCBI Taxonomy" id="2530354"/>
    <lineage>
        <taxon>Bacteria</taxon>
        <taxon>Bacillati</taxon>
        <taxon>Cyanobacteriota</taxon>
        <taxon>Cyanophyceae</taxon>
        <taxon>Oscillatoriophycideae</taxon>
        <taxon>Aerosakkonematales</taxon>
        <taxon>Aerosakkonemataceae</taxon>
        <taxon>Microseira</taxon>
    </lineage>
</organism>
<dbReference type="EMBL" id="BLAY01000028">
    <property type="protein sequence ID" value="GET37441.1"/>
    <property type="molecule type" value="Genomic_DNA"/>
</dbReference>
<dbReference type="InterPro" id="IPR011330">
    <property type="entry name" value="Glyco_hydro/deAcase_b/a-brl"/>
</dbReference>
<dbReference type="GO" id="GO:0046872">
    <property type="term" value="F:metal ion binding"/>
    <property type="evidence" value="ECO:0007669"/>
    <property type="project" value="UniProtKB-KW"/>
</dbReference>
<dbReference type="Proteomes" id="UP001050975">
    <property type="component" value="Unassembled WGS sequence"/>
</dbReference>
<dbReference type="Pfam" id="PF01522">
    <property type="entry name" value="Polysacc_deac_1"/>
    <property type="match status" value="1"/>
</dbReference>
<keyword evidence="2" id="KW-0378">Hydrolase</keyword>
<evidence type="ECO:0000256" key="2">
    <source>
        <dbReference type="ARBA" id="ARBA00022801"/>
    </source>
</evidence>
<dbReference type="PANTHER" id="PTHR10587">
    <property type="entry name" value="GLYCOSYL TRANSFERASE-RELATED"/>
    <property type="match status" value="1"/>
</dbReference>
<keyword evidence="5" id="KW-1185">Reference proteome</keyword>
<dbReference type="SUPFAM" id="SSF88713">
    <property type="entry name" value="Glycoside hydrolase/deacetylase"/>
    <property type="match status" value="1"/>
</dbReference>